<dbReference type="PROSITE" id="PS51077">
    <property type="entry name" value="HTH_ICLR"/>
    <property type="match status" value="1"/>
</dbReference>
<gene>
    <name evidence="7" type="ORF">G6N77_07550</name>
</gene>
<dbReference type="PANTHER" id="PTHR30136">
    <property type="entry name" value="HELIX-TURN-HELIX TRANSCRIPTIONAL REGULATOR, ICLR FAMILY"/>
    <property type="match status" value="1"/>
</dbReference>
<name>A0ABX0DC63_9MICC</name>
<dbReference type="SUPFAM" id="SSF46785">
    <property type="entry name" value="Winged helix' DNA-binding domain"/>
    <property type="match status" value="1"/>
</dbReference>
<dbReference type="Proteomes" id="UP000479226">
    <property type="component" value="Unassembled WGS sequence"/>
</dbReference>
<evidence type="ECO:0000259" key="6">
    <source>
        <dbReference type="PROSITE" id="PS51078"/>
    </source>
</evidence>
<evidence type="ECO:0000256" key="4">
    <source>
        <dbReference type="SAM" id="MobiDB-lite"/>
    </source>
</evidence>
<dbReference type="Pfam" id="PF09339">
    <property type="entry name" value="HTH_IclR"/>
    <property type="match status" value="1"/>
</dbReference>
<evidence type="ECO:0000313" key="7">
    <source>
        <dbReference type="EMBL" id="NGN83316.1"/>
    </source>
</evidence>
<proteinExistence type="predicted"/>
<dbReference type="InterPro" id="IPR036390">
    <property type="entry name" value="WH_DNA-bd_sf"/>
</dbReference>
<evidence type="ECO:0000256" key="2">
    <source>
        <dbReference type="ARBA" id="ARBA00023125"/>
    </source>
</evidence>
<dbReference type="PANTHER" id="PTHR30136:SF24">
    <property type="entry name" value="HTH-TYPE TRANSCRIPTIONAL REPRESSOR ALLR"/>
    <property type="match status" value="1"/>
</dbReference>
<dbReference type="InterPro" id="IPR014757">
    <property type="entry name" value="Tscrpt_reg_IclR_C"/>
</dbReference>
<comment type="caution">
    <text evidence="7">The sequence shown here is derived from an EMBL/GenBank/DDBJ whole genome shotgun (WGS) entry which is preliminary data.</text>
</comment>
<sequence>MAGGTPGTSACRPVREKDDDVGTASTGDAAKAPAHSQTLSRGIRALEILADAQAPMTITELSAALGVHRSIAYRILRTLEDHSLLMRDDSGRVQAGPGLAALARGVSRDLQTAALPELTQLANELAMTAFIAVWDHRDSVTLLTVEPRHSGATLAQRPGTRHSFSSGAPGIAIQSAISEEAWARLAPGLPYRPEARAAKLAGYATSHDEVLPGVSAIAAPIHNPHGTPAAICVVFLGPSADPDSIGARLAASARTVEAQLQ</sequence>
<evidence type="ECO:0000256" key="3">
    <source>
        <dbReference type="ARBA" id="ARBA00023163"/>
    </source>
</evidence>
<dbReference type="SUPFAM" id="SSF55781">
    <property type="entry name" value="GAF domain-like"/>
    <property type="match status" value="1"/>
</dbReference>
<keyword evidence="1" id="KW-0805">Transcription regulation</keyword>
<organism evidence="7 8">
    <name type="scientific">Arthrobacter silviterrae</name>
    <dbReference type="NCBI Taxonomy" id="2026658"/>
    <lineage>
        <taxon>Bacteria</taxon>
        <taxon>Bacillati</taxon>
        <taxon>Actinomycetota</taxon>
        <taxon>Actinomycetes</taxon>
        <taxon>Micrococcales</taxon>
        <taxon>Micrococcaceae</taxon>
        <taxon>Arthrobacter</taxon>
    </lineage>
</organism>
<dbReference type="Gene3D" id="3.30.450.40">
    <property type="match status" value="1"/>
</dbReference>
<dbReference type="SMART" id="SM00346">
    <property type="entry name" value="HTH_ICLR"/>
    <property type="match status" value="1"/>
</dbReference>
<feature type="domain" description="HTH iclR-type" evidence="5">
    <location>
        <begin position="36"/>
        <end position="97"/>
    </location>
</feature>
<dbReference type="InterPro" id="IPR050707">
    <property type="entry name" value="HTH_MetabolicPath_Reg"/>
</dbReference>
<evidence type="ECO:0000259" key="5">
    <source>
        <dbReference type="PROSITE" id="PS51077"/>
    </source>
</evidence>
<feature type="domain" description="IclR-ED" evidence="6">
    <location>
        <begin position="98"/>
        <end position="261"/>
    </location>
</feature>
<dbReference type="InterPro" id="IPR005471">
    <property type="entry name" value="Tscrpt_reg_IclR_N"/>
</dbReference>
<dbReference type="Gene3D" id="1.10.10.10">
    <property type="entry name" value="Winged helix-like DNA-binding domain superfamily/Winged helix DNA-binding domain"/>
    <property type="match status" value="1"/>
</dbReference>
<keyword evidence="8" id="KW-1185">Reference proteome</keyword>
<keyword evidence="3" id="KW-0804">Transcription</keyword>
<evidence type="ECO:0000256" key="1">
    <source>
        <dbReference type="ARBA" id="ARBA00023015"/>
    </source>
</evidence>
<dbReference type="EMBL" id="JAAKZI010000010">
    <property type="protein sequence ID" value="NGN83316.1"/>
    <property type="molecule type" value="Genomic_DNA"/>
</dbReference>
<protein>
    <submittedName>
        <fullName evidence="7">Helix-turn-helix domain-containing protein</fullName>
    </submittedName>
</protein>
<reference evidence="7 8" key="1">
    <citation type="submission" date="2020-02" db="EMBL/GenBank/DDBJ databases">
        <title>Genome sequence of the type strain DSM 27180 of Arthrobacter silviterrae.</title>
        <authorList>
            <person name="Gao J."/>
            <person name="Sun J."/>
        </authorList>
    </citation>
    <scope>NUCLEOTIDE SEQUENCE [LARGE SCALE GENOMIC DNA]</scope>
    <source>
        <strain evidence="7 8">DSM 27180</strain>
    </source>
</reference>
<keyword evidence="2" id="KW-0238">DNA-binding</keyword>
<dbReference type="PROSITE" id="PS51078">
    <property type="entry name" value="ICLR_ED"/>
    <property type="match status" value="1"/>
</dbReference>
<dbReference type="InterPro" id="IPR029016">
    <property type="entry name" value="GAF-like_dom_sf"/>
</dbReference>
<dbReference type="InterPro" id="IPR036388">
    <property type="entry name" value="WH-like_DNA-bd_sf"/>
</dbReference>
<feature type="region of interest" description="Disordered" evidence="4">
    <location>
        <begin position="1"/>
        <end position="36"/>
    </location>
</feature>
<evidence type="ECO:0000313" key="8">
    <source>
        <dbReference type="Proteomes" id="UP000479226"/>
    </source>
</evidence>
<accession>A0ABX0DC63</accession>